<dbReference type="Proteomes" id="UP000177369">
    <property type="component" value="Unassembled WGS sequence"/>
</dbReference>
<organism evidence="1 2">
    <name type="scientific">Candidatus Curtissbacteria bacterium RIFCSPHIGHO2_02_FULL_40_16b</name>
    <dbReference type="NCBI Taxonomy" id="1797714"/>
    <lineage>
        <taxon>Bacteria</taxon>
        <taxon>Candidatus Curtissiibacteriota</taxon>
    </lineage>
</organism>
<evidence type="ECO:0000313" key="2">
    <source>
        <dbReference type="Proteomes" id="UP000177369"/>
    </source>
</evidence>
<gene>
    <name evidence="1" type="ORF">A3D04_00890</name>
</gene>
<evidence type="ECO:0000313" key="1">
    <source>
        <dbReference type="EMBL" id="OGD88450.1"/>
    </source>
</evidence>
<proteinExistence type="predicted"/>
<sequence length="69" mass="8360">MLTKEDKIEIREIVSEEVDLRTNPLRRSLVEIEKDRKILKDIWEFIKDHATKINDHEERISNLESPQKF</sequence>
<dbReference type="EMBL" id="MFBD01000028">
    <property type="protein sequence ID" value="OGD88450.1"/>
    <property type="molecule type" value="Genomic_DNA"/>
</dbReference>
<reference evidence="1 2" key="1">
    <citation type="journal article" date="2016" name="Nat. Commun.">
        <title>Thousands of microbial genomes shed light on interconnected biogeochemical processes in an aquifer system.</title>
        <authorList>
            <person name="Anantharaman K."/>
            <person name="Brown C.T."/>
            <person name="Hug L.A."/>
            <person name="Sharon I."/>
            <person name="Castelle C.J."/>
            <person name="Probst A.J."/>
            <person name="Thomas B.C."/>
            <person name="Singh A."/>
            <person name="Wilkins M.J."/>
            <person name="Karaoz U."/>
            <person name="Brodie E.L."/>
            <person name="Williams K.H."/>
            <person name="Hubbard S.S."/>
            <person name="Banfield J.F."/>
        </authorList>
    </citation>
    <scope>NUCLEOTIDE SEQUENCE [LARGE SCALE GENOMIC DNA]</scope>
</reference>
<protein>
    <submittedName>
        <fullName evidence="1">Uncharacterized protein</fullName>
    </submittedName>
</protein>
<comment type="caution">
    <text evidence="1">The sequence shown here is derived from an EMBL/GenBank/DDBJ whole genome shotgun (WGS) entry which is preliminary data.</text>
</comment>
<accession>A0A1F5G9A6</accession>
<dbReference type="STRING" id="1797714.A3D04_00890"/>
<name>A0A1F5G9A6_9BACT</name>
<dbReference type="AlphaFoldDB" id="A0A1F5G9A6"/>